<dbReference type="EMBL" id="JAFBMS010000198">
    <property type="protein sequence ID" value="KAG9333467.1"/>
    <property type="molecule type" value="Genomic_DNA"/>
</dbReference>
<name>A0A8T2NAD2_9TELE</name>
<protein>
    <submittedName>
        <fullName evidence="2">Uncharacterized protein</fullName>
    </submittedName>
</protein>
<feature type="region of interest" description="Disordered" evidence="1">
    <location>
        <begin position="13"/>
        <end position="33"/>
    </location>
</feature>
<proteinExistence type="predicted"/>
<dbReference type="Proteomes" id="UP000824540">
    <property type="component" value="Unassembled WGS sequence"/>
</dbReference>
<reference evidence="2" key="1">
    <citation type="thesis" date="2021" institute="BYU ScholarsArchive" country="Provo, UT, USA">
        <title>Applications of and Algorithms for Genome Assembly and Genomic Analyses with an Emphasis on Marine Teleosts.</title>
        <authorList>
            <person name="Pickett B.D."/>
        </authorList>
    </citation>
    <scope>NUCLEOTIDE SEQUENCE</scope>
    <source>
        <strain evidence="2">HI-2016</strain>
    </source>
</reference>
<feature type="non-terminal residue" evidence="2">
    <location>
        <position position="174"/>
    </location>
</feature>
<feature type="region of interest" description="Disordered" evidence="1">
    <location>
        <begin position="53"/>
        <end position="86"/>
    </location>
</feature>
<accession>A0A8T2NAD2</accession>
<dbReference type="AlphaFoldDB" id="A0A8T2NAD2"/>
<gene>
    <name evidence="2" type="ORF">JZ751_011536</name>
</gene>
<evidence type="ECO:0000256" key="1">
    <source>
        <dbReference type="SAM" id="MobiDB-lite"/>
    </source>
</evidence>
<sequence>CYYVTSGLTPQEVTELRTHRQSQRAGPDPGRMVRATGSCQAVALQSLPPAVASGAADGGGRRTGPVVASGTRCPPRLHTQGEKRAQRTSAIPSLALLLPLNPGLQGWGVDAFMETGCRIAMVLAAIHKDVVLPTVPMEVTVHQHLSLRHQPGEATQSGTRAGLRNAGTALITRV</sequence>
<evidence type="ECO:0000313" key="3">
    <source>
        <dbReference type="Proteomes" id="UP000824540"/>
    </source>
</evidence>
<keyword evidence="3" id="KW-1185">Reference proteome</keyword>
<comment type="caution">
    <text evidence="2">The sequence shown here is derived from an EMBL/GenBank/DDBJ whole genome shotgun (WGS) entry which is preliminary data.</text>
</comment>
<evidence type="ECO:0000313" key="2">
    <source>
        <dbReference type="EMBL" id="KAG9333467.1"/>
    </source>
</evidence>
<organism evidence="2 3">
    <name type="scientific">Albula glossodonta</name>
    <name type="common">roundjaw bonefish</name>
    <dbReference type="NCBI Taxonomy" id="121402"/>
    <lineage>
        <taxon>Eukaryota</taxon>
        <taxon>Metazoa</taxon>
        <taxon>Chordata</taxon>
        <taxon>Craniata</taxon>
        <taxon>Vertebrata</taxon>
        <taxon>Euteleostomi</taxon>
        <taxon>Actinopterygii</taxon>
        <taxon>Neopterygii</taxon>
        <taxon>Teleostei</taxon>
        <taxon>Albuliformes</taxon>
        <taxon>Albulidae</taxon>
        <taxon>Albula</taxon>
    </lineage>
</organism>